<name>I0ID24_PHYMF</name>
<accession>I0ID24</accession>
<organism evidence="2 3">
    <name type="scientific">Phycisphaera mikurensis (strain NBRC 102666 / KCTC 22515 / FYK2301M01)</name>
    <dbReference type="NCBI Taxonomy" id="1142394"/>
    <lineage>
        <taxon>Bacteria</taxon>
        <taxon>Pseudomonadati</taxon>
        <taxon>Planctomycetota</taxon>
        <taxon>Phycisphaerae</taxon>
        <taxon>Phycisphaerales</taxon>
        <taxon>Phycisphaeraceae</taxon>
        <taxon>Phycisphaera</taxon>
    </lineage>
</organism>
<evidence type="ECO:0000313" key="2">
    <source>
        <dbReference type="EMBL" id="BAM03162.1"/>
    </source>
</evidence>
<dbReference type="STRING" id="1142394.PSMK_10030"/>
<feature type="chain" id="PRO_5003628748" evidence="1">
    <location>
        <begin position="24"/>
        <end position="218"/>
    </location>
</feature>
<dbReference type="RefSeq" id="WP_014436381.1">
    <property type="nucleotide sequence ID" value="NC_017080.1"/>
</dbReference>
<dbReference type="Proteomes" id="UP000007881">
    <property type="component" value="Chromosome"/>
</dbReference>
<evidence type="ECO:0000313" key="3">
    <source>
        <dbReference type="Proteomes" id="UP000007881"/>
    </source>
</evidence>
<protein>
    <submittedName>
        <fullName evidence="2">Uncharacterized protein</fullName>
    </submittedName>
</protein>
<keyword evidence="3" id="KW-1185">Reference proteome</keyword>
<dbReference type="AlphaFoldDB" id="I0ID24"/>
<dbReference type="EMBL" id="AP012338">
    <property type="protein sequence ID" value="BAM03162.1"/>
    <property type="molecule type" value="Genomic_DNA"/>
</dbReference>
<dbReference type="KEGG" id="phm:PSMK_10030"/>
<gene>
    <name evidence="2" type="ordered locus">PSMK_10030</name>
</gene>
<reference evidence="2 3" key="1">
    <citation type="submission" date="2012-02" db="EMBL/GenBank/DDBJ databases">
        <title>Complete genome sequence of Phycisphaera mikurensis NBRC 102666.</title>
        <authorList>
            <person name="Ankai A."/>
            <person name="Hosoyama A."/>
            <person name="Terui Y."/>
            <person name="Sekine M."/>
            <person name="Fukai R."/>
            <person name="Kato Y."/>
            <person name="Nakamura S."/>
            <person name="Yamada-Narita S."/>
            <person name="Kawakoshi A."/>
            <person name="Fukunaga Y."/>
            <person name="Yamazaki S."/>
            <person name="Fujita N."/>
        </authorList>
    </citation>
    <scope>NUCLEOTIDE SEQUENCE [LARGE SCALE GENOMIC DNA]</scope>
    <source>
        <strain evidence="3">NBRC 102666 / KCTC 22515 / FYK2301M01</strain>
    </source>
</reference>
<sequence length="218" mass="22115">MRSPVPEAVLAVAATLAITPASAESVEFSLPGGVATSAIGQAFVPAEALPDLPGDATLASVAFVAGGPGGASGFDRTKLAIFPAAYPRFTNSLRRDATLAVSTNFVDTANAAPGSTLRFNFKNLQLPPAEAVAAVLVTIDEFGRLQPTPASVRFVRFEGFGDAAAPVANPGGVGNFDFAALYPDDDGDGYPQGAVDGADLSFTLTFDLPDAAAPAEPE</sequence>
<proteinExistence type="predicted"/>
<feature type="signal peptide" evidence="1">
    <location>
        <begin position="1"/>
        <end position="23"/>
    </location>
</feature>
<dbReference type="HOGENOM" id="CLU_1165011_0_0_0"/>
<keyword evidence="1" id="KW-0732">Signal</keyword>
<evidence type="ECO:0000256" key="1">
    <source>
        <dbReference type="SAM" id="SignalP"/>
    </source>
</evidence>